<keyword evidence="1" id="KW-0732">Signal</keyword>
<dbReference type="Proteomes" id="UP001165587">
    <property type="component" value="Unassembled WGS sequence"/>
</dbReference>
<keyword evidence="3" id="KW-1185">Reference proteome</keyword>
<dbReference type="EMBL" id="JANLCK010000009">
    <property type="protein sequence ID" value="MCS5727186.1"/>
    <property type="molecule type" value="Genomic_DNA"/>
</dbReference>
<evidence type="ECO:0000313" key="2">
    <source>
        <dbReference type="EMBL" id="MCS5727186.1"/>
    </source>
</evidence>
<name>A0AA41XFD9_9MICO</name>
<evidence type="ECO:0000256" key="1">
    <source>
        <dbReference type="SAM" id="SignalP"/>
    </source>
</evidence>
<dbReference type="InterPro" id="IPR051344">
    <property type="entry name" value="Vgb"/>
</dbReference>
<proteinExistence type="predicted"/>
<accession>A0AA41XFD9</accession>
<feature type="signal peptide" evidence="1">
    <location>
        <begin position="1"/>
        <end position="20"/>
    </location>
</feature>
<evidence type="ECO:0000313" key="3">
    <source>
        <dbReference type="Proteomes" id="UP001165587"/>
    </source>
</evidence>
<dbReference type="Gene3D" id="2.130.10.10">
    <property type="entry name" value="YVTN repeat-like/Quinoprotein amine dehydrogenase"/>
    <property type="match status" value="1"/>
</dbReference>
<comment type="caution">
    <text evidence="2">The sequence shown here is derived from an EMBL/GenBank/DDBJ whole genome shotgun (WGS) entry which is preliminary data.</text>
</comment>
<dbReference type="PANTHER" id="PTHR40274:SF3">
    <property type="entry name" value="VIRGINIAMYCIN B LYASE"/>
    <property type="match status" value="1"/>
</dbReference>
<reference evidence="2" key="1">
    <citation type="submission" date="2022-08" db="EMBL/GenBank/DDBJ databases">
        <authorList>
            <person name="Deng Y."/>
            <person name="Han X.-F."/>
            <person name="Zhang Y.-Q."/>
        </authorList>
    </citation>
    <scope>NUCLEOTIDE SEQUENCE</scope>
    <source>
        <strain evidence="2">CPCC 203407</strain>
    </source>
</reference>
<dbReference type="PANTHER" id="PTHR40274">
    <property type="entry name" value="VIRGINIAMYCIN B LYASE"/>
    <property type="match status" value="1"/>
</dbReference>
<organism evidence="2 3">
    <name type="scientific">Herbiconiux oxytropis</name>
    <dbReference type="NCBI Taxonomy" id="2970915"/>
    <lineage>
        <taxon>Bacteria</taxon>
        <taxon>Bacillati</taxon>
        <taxon>Actinomycetota</taxon>
        <taxon>Actinomycetes</taxon>
        <taxon>Micrococcales</taxon>
        <taxon>Microbacteriaceae</taxon>
        <taxon>Herbiconiux</taxon>
    </lineage>
</organism>
<evidence type="ECO:0008006" key="4">
    <source>
        <dbReference type="Google" id="ProtNLM"/>
    </source>
</evidence>
<dbReference type="RefSeq" id="WP_259530158.1">
    <property type="nucleotide sequence ID" value="NZ_JANLCK010000009.1"/>
</dbReference>
<dbReference type="Pfam" id="PF24684">
    <property type="entry name" value="Vgb_lyase"/>
    <property type="match status" value="1"/>
</dbReference>
<dbReference type="AlphaFoldDB" id="A0AA41XFD9"/>
<gene>
    <name evidence="2" type="ORF">N1028_14895</name>
</gene>
<dbReference type="InterPro" id="IPR015943">
    <property type="entry name" value="WD40/YVTN_repeat-like_dom_sf"/>
</dbReference>
<feature type="chain" id="PRO_5041234123" description="Virginiamycin B lyase" evidence="1">
    <location>
        <begin position="21"/>
        <end position="331"/>
    </location>
</feature>
<protein>
    <recommendedName>
        <fullName evidence="4">Virginiamycin B lyase</fullName>
    </recommendedName>
</protein>
<sequence length="331" mass="34600">MRLRTLVTVSALLPVLTATAVLGLPSTAGALELSPPGAPSLWHDLSLATATGMAEVLATDGTGDLWYHDSKTQDLVRVDAVTHSQTEFPIPSTSWVLGVVSTPDGAIWFSDLRSHTINRLDPASGTVTSHPLTGVAYTPSSLAVGTDGAIWFGDPFDTKLVRVDGAGHLLFLPEPHDERILSVATAPDGRLFYTRTGSDRLGAYDIGTGTFSDLGVGSTAGEHLTAGTSGSMWIDGVSEFTEIAPDGTVTVHALTTGGPIPVRPIDLVGGDLAGDGEVELSFIDPEYGFGTLDAAGAVHFSRLDGSRTSIALDGEGHVWVNDLWGASLQWQ</sequence>
<dbReference type="SUPFAM" id="SSF63829">
    <property type="entry name" value="Calcium-dependent phosphotriesterase"/>
    <property type="match status" value="1"/>
</dbReference>